<dbReference type="Proteomes" id="UP000887565">
    <property type="component" value="Unplaced"/>
</dbReference>
<protein>
    <submittedName>
        <fullName evidence="2">Uncharacterized protein</fullName>
    </submittedName>
</protein>
<organism evidence="1 2">
    <name type="scientific">Romanomermis culicivorax</name>
    <name type="common">Nematode worm</name>
    <dbReference type="NCBI Taxonomy" id="13658"/>
    <lineage>
        <taxon>Eukaryota</taxon>
        <taxon>Metazoa</taxon>
        <taxon>Ecdysozoa</taxon>
        <taxon>Nematoda</taxon>
        <taxon>Enoplea</taxon>
        <taxon>Dorylaimia</taxon>
        <taxon>Mermithida</taxon>
        <taxon>Mermithoidea</taxon>
        <taxon>Mermithidae</taxon>
        <taxon>Romanomermis</taxon>
    </lineage>
</organism>
<reference evidence="2" key="1">
    <citation type="submission" date="2022-11" db="UniProtKB">
        <authorList>
            <consortium name="WormBaseParasite"/>
        </authorList>
    </citation>
    <scope>IDENTIFICATION</scope>
</reference>
<accession>A0A915L0B0</accession>
<keyword evidence="1" id="KW-1185">Reference proteome</keyword>
<sequence>MPKNLRQQLVYVVIVYMDILSVINMNKFGLGEHFLIIDTIFGKKKMSNFVILFQNQTEGLISNKVYCLICTCSYVKVFSKLVLCRQINIRNKGYAIELFSRLAQ</sequence>
<dbReference type="AlphaFoldDB" id="A0A915L0B0"/>
<name>A0A915L0B0_ROMCU</name>
<evidence type="ECO:0000313" key="1">
    <source>
        <dbReference type="Proteomes" id="UP000887565"/>
    </source>
</evidence>
<evidence type="ECO:0000313" key="2">
    <source>
        <dbReference type="WBParaSite" id="nRc.2.0.1.t43198-RA"/>
    </source>
</evidence>
<proteinExistence type="predicted"/>
<dbReference type="WBParaSite" id="nRc.2.0.1.t43198-RA">
    <property type="protein sequence ID" value="nRc.2.0.1.t43198-RA"/>
    <property type="gene ID" value="nRc.2.0.1.g43198"/>
</dbReference>